<evidence type="ECO:0000256" key="4">
    <source>
        <dbReference type="SAM" id="MobiDB-lite"/>
    </source>
</evidence>
<dbReference type="PANTHER" id="PTHR13964:SF44">
    <property type="entry name" value="ARID DOMAIN-CONTAINING PROTEIN"/>
    <property type="match status" value="1"/>
</dbReference>
<feature type="region of interest" description="Disordered" evidence="4">
    <location>
        <begin position="241"/>
        <end position="311"/>
    </location>
</feature>
<feature type="compositionally biased region" description="Polar residues" evidence="4">
    <location>
        <begin position="291"/>
        <end position="302"/>
    </location>
</feature>
<sequence length="779" mass="86623">MDFKLIGAPCGQHGPYTFYKAFKYSKHGKTNILALSEFFFVKLWNDSDLVSIGELQLLWEDKNSEQTLASLRLYILPENTPEGRSDCHGEHEVLAITEKVVLRVEDLLTWITEAADWSWGLSAVYDRSAKLMPRPGLLSDNSFIDLAEVDKEKDQLGESHWDTKSGVVVLSFPRYCRYRGILKRLEGVHNKWLRTALVTALGGFTVPCRNTRVLYCKETFDYPDLEGHELLCNHLAPKLKGRPRKKRKQLDQSPDSSDSESESSSNSTSSSSTKVKYSSPQRNVVLGKSNVGPSITSLSSTRRPNRVPAGNTEERDFLSRLHAFMKARQTPINRVPTIGFKELDLYKLYSKVRHLGGYDAVTSSRLWKYVYEEMGGDQSSTSAATCCRRHYERLLLPFERYLLPIRSKNSTLAKLKKMDEISITPKSPTQNDIHENNSDPLKIDAREAGPLVRPTPSTCYLTPEIIDLSSDDSPIKNEVVNLISDDDSQSPVKMKPPLLNITTKKQKLEILKEGGLEVTPISTVANGRAVPVEKPRPSVIQHATVGIKPRESITITPDLGHMLPNSHAWGLGGQSVYGNPKEVLHGSSRPAADEILDLRTKTPYAPVGSNLEITLVPPTSQKGKKSQLVPTPNRPNNSQKLYHPRPHTQPVPAQKPKPVHKPLGPSPATSISNGRAASIVPSVSISVNQKKKSKATTPHSSQAFPPYKSGPYPMMDPVYLSAFYSGLFTPFSAATTPQQLQMYKDLLHRQNIPDSFPRLLQDGSTSISLVNQTPTPPSK</sequence>
<name>A0A1B6FHB0_9HEMI</name>
<dbReference type="PROSITE" id="PS51011">
    <property type="entry name" value="ARID"/>
    <property type="match status" value="1"/>
</dbReference>
<feature type="compositionally biased region" description="Low complexity" evidence="4">
    <location>
        <begin position="262"/>
        <end position="280"/>
    </location>
</feature>
<dbReference type="SMART" id="SM01014">
    <property type="entry name" value="ARID"/>
    <property type="match status" value="1"/>
</dbReference>
<feature type="domain" description="ARID" evidence="5">
    <location>
        <begin position="311"/>
        <end position="403"/>
    </location>
</feature>
<evidence type="ECO:0000313" key="6">
    <source>
        <dbReference type="EMBL" id="JAS49565.1"/>
    </source>
</evidence>
<proteinExistence type="predicted"/>
<evidence type="ECO:0000256" key="1">
    <source>
        <dbReference type="ARBA" id="ARBA00023015"/>
    </source>
</evidence>
<evidence type="ECO:0000256" key="2">
    <source>
        <dbReference type="ARBA" id="ARBA00023163"/>
    </source>
</evidence>
<keyword evidence="1" id="KW-0805">Transcription regulation</keyword>
<evidence type="ECO:0000256" key="3">
    <source>
        <dbReference type="ARBA" id="ARBA00023242"/>
    </source>
</evidence>
<dbReference type="PANTHER" id="PTHR13964">
    <property type="entry name" value="RBP-RELATED"/>
    <property type="match status" value="1"/>
</dbReference>
<protein>
    <recommendedName>
        <fullName evidence="5">ARID domain-containing protein</fullName>
    </recommendedName>
</protein>
<dbReference type="SMART" id="SM00501">
    <property type="entry name" value="BRIGHT"/>
    <property type="match status" value="1"/>
</dbReference>
<gene>
    <name evidence="6" type="ORF">g.10820</name>
</gene>
<feature type="region of interest" description="Disordered" evidence="4">
    <location>
        <begin position="609"/>
        <end position="675"/>
    </location>
</feature>
<dbReference type="Gene3D" id="1.10.150.60">
    <property type="entry name" value="ARID DNA-binding domain"/>
    <property type="match status" value="1"/>
</dbReference>
<keyword evidence="3" id="KW-0539">Nucleus</keyword>
<dbReference type="SUPFAM" id="SSF46774">
    <property type="entry name" value="ARID-like"/>
    <property type="match status" value="1"/>
</dbReference>
<feature type="compositionally biased region" description="Polar residues" evidence="4">
    <location>
        <begin position="628"/>
        <end position="640"/>
    </location>
</feature>
<dbReference type="InterPro" id="IPR001606">
    <property type="entry name" value="ARID_dom"/>
</dbReference>
<evidence type="ECO:0000259" key="5">
    <source>
        <dbReference type="PROSITE" id="PS51011"/>
    </source>
</evidence>
<dbReference type="AlphaFoldDB" id="A0A1B6FHB0"/>
<reference evidence="6" key="1">
    <citation type="submission" date="2015-11" db="EMBL/GenBank/DDBJ databases">
        <title>De novo transcriptome assembly of four potential Pierce s Disease insect vectors from Arizona vineyards.</title>
        <authorList>
            <person name="Tassone E.E."/>
        </authorList>
    </citation>
    <scope>NUCLEOTIDE SEQUENCE</scope>
</reference>
<dbReference type="GO" id="GO:0000976">
    <property type="term" value="F:transcription cis-regulatory region binding"/>
    <property type="evidence" value="ECO:0007669"/>
    <property type="project" value="TreeGrafter"/>
</dbReference>
<dbReference type="EMBL" id="GECZ01020204">
    <property type="protein sequence ID" value="JAS49565.1"/>
    <property type="molecule type" value="Transcribed_RNA"/>
</dbReference>
<dbReference type="InterPro" id="IPR051232">
    <property type="entry name" value="ARID/SWI1_ChromRemod"/>
</dbReference>
<dbReference type="CDD" id="cd16869">
    <property type="entry name" value="ARID_ARID5"/>
    <property type="match status" value="1"/>
</dbReference>
<dbReference type="InterPro" id="IPR036431">
    <property type="entry name" value="ARID_dom_sf"/>
</dbReference>
<keyword evidence="2" id="KW-0804">Transcription</keyword>
<dbReference type="GO" id="GO:0005634">
    <property type="term" value="C:nucleus"/>
    <property type="evidence" value="ECO:0007669"/>
    <property type="project" value="TreeGrafter"/>
</dbReference>
<organism evidence="6">
    <name type="scientific">Cuerna arida</name>
    <dbReference type="NCBI Taxonomy" id="1464854"/>
    <lineage>
        <taxon>Eukaryota</taxon>
        <taxon>Metazoa</taxon>
        <taxon>Ecdysozoa</taxon>
        <taxon>Arthropoda</taxon>
        <taxon>Hexapoda</taxon>
        <taxon>Insecta</taxon>
        <taxon>Pterygota</taxon>
        <taxon>Neoptera</taxon>
        <taxon>Paraneoptera</taxon>
        <taxon>Hemiptera</taxon>
        <taxon>Auchenorrhyncha</taxon>
        <taxon>Membracoidea</taxon>
        <taxon>Cicadellidae</taxon>
        <taxon>Cicadellinae</taxon>
        <taxon>Proconiini</taxon>
        <taxon>Cuerna</taxon>
    </lineage>
</organism>
<dbReference type="Pfam" id="PF01388">
    <property type="entry name" value="ARID"/>
    <property type="match status" value="1"/>
</dbReference>
<accession>A0A1B6FHB0</accession>
<dbReference type="GO" id="GO:0006357">
    <property type="term" value="P:regulation of transcription by RNA polymerase II"/>
    <property type="evidence" value="ECO:0007669"/>
    <property type="project" value="TreeGrafter"/>
</dbReference>